<evidence type="ECO:0000256" key="1">
    <source>
        <dbReference type="SAM" id="MobiDB-lite"/>
    </source>
</evidence>
<proteinExistence type="predicted"/>
<feature type="region of interest" description="Disordered" evidence="1">
    <location>
        <begin position="56"/>
        <end position="82"/>
    </location>
</feature>
<dbReference type="PANTHER" id="PTHR14974:SF3">
    <property type="entry name" value="SIMILAR TO RIKEN CDNA 1700025G04 GENE"/>
    <property type="match status" value="1"/>
</dbReference>
<gene>
    <name evidence="2" type="ORF">g.47310</name>
</gene>
<name>A0A1B6F8E8_9HEMI</name>
<feature type="compositionally biased region" description="Polar residues" evidence="1">
    <location>
        <begin position="71"/>
        <end position="82"/>
    </location>
</feature>
<feature type="non-terminal residue" evidence="2">
    <location>
        <position position="1"/>
    </location>
</feature>
<dbReference type="EMBL" id="GECZ01023261">
    <property type="protein sequence ID" value="JAS46508.1"/>
    <property type="molecule type" value="Transcribed_RNA"/>
</dbReference>
<dbReference type="AlphaFoldDB" id="A0A1B6F8E8"/>
<protein>
    <submittedName>
        <fullName evidence="2">Uncharacterized protein</fullName>
    </submittedName>
</protein>
<accession>A0A1B6F8E8</accession>
<organism evidence="2">
    <name type="scientific">Cuerna arida</name>
    <dbReference type="NCBI Taxonomy" id="1464854"/>
    <lineage>
        <taxon>Eukaryota</taxon>
        <taxon>Metazoa</taxon>
        <taxon>Ecdysozoa</taxon>
        <taxon>Arthropoda</taxon>
        <taxon>Hexapoda</taxon>
        <taxon>Insecta</taxon>
        <taxon>Pterygota</taxon>
        <taxon>Neoptera</taxon>
        <taxon>Paraneoptera</taxon>
        <taxon>Hemiptera</taxon>
        <taxon>Auchenorrhyncha</taxon>
        <taxon>Membracoidea</taxon>
        <taxon>Cicadellidae</taxon>
        <taxon>Cicadellinae</taxon>
        <taxon>Proconiini</taxon>
        <taxon>Cuerna</taxon>
    </lineage>
</organism>
<dbReference type="Pfam" id="PF15389">
    <property type="entry name" value="DUF4612"/>
    <property type="match status" value="1"/>
</dbReference>
<dbReference type="InterPro" id="IPR027967">
    <property type="entry name" value="DUF4612"/>
</dbReference>
<evidence type="ECO:0000313" key="2">
    <source>
        <dbReference type="EMBL" id="JAS46508.1"/>
    </source>
</evidence>
<sequence length="99" mass="11033">AILQLFHQIINKTTSTVISSNDNETVNNSAVKEEIKEDKTEDITDGQIACKTDVKNIPLKPQPKSPAGSPLINQSELSNSQQDFFRMLDEKIENGPDYD</sequence>
<reference evidence="2" key="1">
    <citation type="submission" date="2015-11" db="EMBL/GenBank/DDBJ databases">
        <title>De novo transcriptome assembly of four potential Pierce s Disease insect vectors from Arizona vineyards.</title>
        <authorList>
            <person name="Tassone E.E."/>
        </authorList>
    </citation>
    <scope>NUCLEOTIDE SEQUENCE</scope>
</reference>
<feature type="non-terminal residue" evidence="2">
    <location>
        <position position="99"/>
    </location>
</feature>
<dbReference type="PANTHER" id="PTHR14974">
    <property type="entry name" value="SIMILAR TO RIKEN CDNA 1700025G04 GENE"/>
    <property type="match status" value="1"/>
</dbReference>